<dbReference type="GeneTree" id="ENSGT00940000154574"/>
<sequence>ARKYSGGELIIGWPCHSALHSCSKTVFILRRSIFQHRSISILSAERRTITSTKQHQQIGVKAGGKRVAKKSSEENGSAEKDSKRPAEKPRSLATSPGMQSVNILLVGTLEKLGHEFPTSPVSIRHSKVKPAVEKTHSPKVLHIHQPRKC</sequence>
<feature type="region of interest" description="Disordered" evidence="1">
    <location>
        <begin position="50"/>
        <end position="96"/>
    </location>
</feature>
<reference evidence="2" key="2">
    <citation type="submission" date="2025-09" db="UniProtKB">
        <authorList>
            <consortium name="Ensembl"/>
        </authorList>
    </citation>
    <scope>IDENTIFICATION</scope>
</reference>
<name>A0A3B3RE97_9TELE</name>
<evidence type="ECO:0000313" key="3">
    <source>
        <dbReference type="Proteomes" id="UP000261540"/>
    </source>
</evidence>
<dbReference type="Pfam" id="PF15228">
    <property type="entry name" value="DAP"/>
    <property type="match status" value="1"/>
</dbReference>
<dbReference type="AlphaFoldDB" id="A0A3B3RE97"/>
<accession>A0A3B3RE97</accession>
<reference evidence="2" key="1">
    <citation type="submission" date="2025-08" db="UniProtKB">
        <authorList>
            <consortium name="Ensembl"/>
        </authorList>
    </citation>
    <scope>IDENTIFICATION</scope>
</reference>
<proteinExistence type="predicted"/>
<protein>
    <submittedName>
        <fullName evidence="2">Death associated protein 1b</fullName>
    </submittedName>
</protein>
<evidence type="ECO:0000256" key="1">
    <source>
        <dbReference type="SAM" id="MobiDB-lite"/>
    </source>
</evidence>
<keyword evidence="3" id="KW-1185">Reference proteome</keyword>
<organism evidence="2 3">
    <name type="scientific">Paramormyrops kingsleyae</name>
    <dbReference type="NCBI Taxonomy" id="1676925"/>
    <lineage>
        <taxon>Eukaryota</taxon>
        <taxon>Metazoa</taxon>
        <taxon>Chordata</taxon>
        <taxon>Craniata</taxon>
        <taxon>Vertebrata</taxon>
        <taxon>Euteleostomi</taxon>
        <taxon>Actinopterygii</taxon>
        <taxon>Neopterygii</taxon>
        <taxon>Teleostei</taxon>
        <taxon>Osteoglossocephala</taxon>
        <taxon>Osteoglossomorpha</taxon>
        <taxon>Osteoglossiformes</taxon>
        <taxon>Mormyridae</taxon>
        <taxon>Paramormyrops</taxon>
    </lineage>
</organism>
<feature type="region of interest" description="Disordered" evidence="1">
    <location>
        <begin position="127"/>
        <end position="149"/>
    </location>
</feature>
<feature type="compositionally biased region" description="Basic residues" evidence="1">
    <location>
        <begin position="137"/>
        <end position="149"/>
    </location>
</feature>
<dbReference type="STRING" id="1676925.ENSPKIP00000016653"/>
<dbReference type="Ensembl" id="ENSPKIT00000041150.1">
    <property type="protein sequence ID" value="ENSPKIP00000016653.1"/>
    <property type="gene ID" value="ENSPKIG00000002882.1"/>
</dbReference>
<dbReference type="Proteomes" id="UP000261540">
    <property type="component" value="Unplaced"/>
</dbReference>
<dbReference type="InterPro" id="IPR024130">
    <property type="entry name" value="DAP1/DAPL1"/>
</dbReference>
<evidence type="ECO:0000313" key="2">
    <source>
        <dbReference type="Ensembl" id="ENSPKIP00000016653.1"/>
    </source>
</evidence>
<feature type="compositionally biased region" description="Basic and acidic residues" evidence="1">
    <location>
        <begin position="70"/>
        <end position="90"/>
    </location>
</feature>